<dbReference type="InterPro" id="IPR000626">
    <property type="entry name" value="Ubiquitin-like_dom"/>
</dbReference>
<evidence type="ECO:0000259" key="1">
    <source>
        <dbReference type="PROSITE" id="PS50053"/>
    </source>
</evidence>
<dbReference type="Pfam" id="PF00240">
    <property type="entry name" value="ubiquitin"/>
    <property type="match status" value="1"/>
</dbReference>
<evidence type="ECO:0000313" key="3">
    <source>
        <dbReference type="Proteomes" id="UP000516437"/>
    </source>
</evidence>
<dbReference type="AlphaFoldDB" id="A0A6A1W9B7"/>
<gene>
    <name evidence="2" type="ORF">CJ030_MR2G003986</name>
</gene>
<name>A0A6A1W9B7_9ROSI</name>
<dbReference type="InterPro" id="IPR029071">
    <property type="entry name" value="Ubiquitin-like_domsf"/>
</dbReference>
<organism evidence="2 3">
    <name type="scientific">Morella rubra</name>
    <name type="common">Chinese bayberry</name>
    <dbReference type="NCBI Taxonomy" id="262757"/>
    <lineage>
        <taxon>Eukaryota</taxon>
        <taxon>Viridiplantae</taxon>
        <taxon>Streptophyta</taxon>
        <taxon>Embryophyta</taxon>
        <taxon>Tracheophyta</taxon>
        <taxon>Spermatophyta</taxon>
        <taxon>Magnoliopsida</taxon>
        <taxon>eudicotyledons</taxon>
        <taxon>Gunneridae</taxon>
        <taxon>Pentapetalae</taxon>
        <taxon>rosids</taxon>
        <taxon>fabids</taxon>
        <taxon>Fagales</taxon>
        <taxon>Myricaceae</taxon>
        <taxon>Morella</taxon>
    </lineage>
</organism>
<evidence type="ECO:0000313" key="2">
    <source>
        <dbReference type="EMBL" id="KAB1221864.1"/>
    </source>
</evidence>
<reference evidence="2 3" key="1">
    <citation type="journal article" date="2019" name="Plant Biotechnol. J.">
        <title>The red bayberry genome and genetic basis of sex determination.</title>
        <authorList>
            <person name="Jia H.M."/>
            <person name="Jia H.J."/>
            <person name="Cai Q.L."/>
            <person name="Wang Y."/>
            <person name="Zhao H.B."/>
            <person name="Yang W.F."/>
            <person name="Wang G.Y."/>
            <person name="Li Y.H."/>
            <person name="Zhan D.L."/>
            <person name="Shen Y.T."/>
            <person name="Niu Q.F."/>
            <person name="Chang L."/>
            <person name="Qiu J."/>
            <person name="Zhao L."/>
            <person name="Xie H.B."/>
            <person name="Fu W.Y."/>
            <person name="Jin J."/>
            <person name="Li X.W."/>
            <person name="Jiao Y."/>
            <person name="Zhou C.C."/>
            <person name="Tu T."/>
            <person name="Chai C.Y."/>
            <person name="Gao J.L."/>
            <person name="Fan L.J."/>
            <person name="van de Weg E."/>
            <person name="Wang J.Y."/>
            <person name="Gao Z.S."/>
        </authorList>
    </citation>
    <scope>NUCLEOTIDE SEQUENCE [LARGE SCALE GENOMIC DNA]</scope>
    <source>
        <tissue evidence="2">Leaves</tissue>
    </source>
</reference>
<comment type="caution">
    <text evidence="2">The sequence shown here is derived from an EMBL/GenBank/DDBJ whole genome shotgun (WGS) entry which is preliminary data.</text>
</comment>
<proteinExistence type="predicted"/>
<dbReference type="CDD" id="cd17039">
    <property type="entry name" value="Ubl_ubiquitin_like"/>
    <property type="match status" value="3"/>
</dbReference>
<protein>
    <recommendedName>
        <fullName evidence="1">Ubiquitin-like domain-containing protein</fullName>
    </recommendedName>
</protein>
<keyword evidence="3" id="KW-1185">Reference proteome</keyword>
<accession>A0A6A1W9B7</accession>
<feature type="domain" description="Ubiquitin-like" evidence="1">
    <location>
        <begin position="1"/>
        <end position="66"/>
    </location>
</feature>
<dbReference type="EMBL" id="RXIC02000020">
    <property type="protein sequence ID" value="KAB1221864.1"/>
    <property type="molecule type" value="Genomic_DNA"/>
</dbReference>
<dbReference type="PROSITE" id="PS50053">
    <property type="entry name" value="UBIQUITIN_2"/>
    <property type="match status" value="1"/>
</dbReference>
<dbReference type="Proteomes" id="UP000516437">
    <property type="component" value="Chromosome 2"/>
</dbReference>
<dbReference type="Pfam" id="PF14560">
    <property type="entry name" value="Ubiquitin_2"/>
    <property type="match status" value="1"/>
</dbReference>
<dbReference type="SUPFAM" id="SSF54236">
    <property type="entry name" value="Ubiquitin-like"/>
    <property type="match status" value="3"/>
</dbReference>
<dbReference type="OrthoDB" id="1525569at2759"/>
<dbReference type="Gene3D" id="3.10.20.90">
    <property type="entry name" value="Phosphatidylinositol 3-kinase Catalytic Subunit, Chain A, domain 1"/>
    <property type="match status" value="3"/>
</dbReference>
<sequence>MAINVLHQGTSYPLEIPCDATISEIKLQLQSLYAIPWQSLDLDFNGQFLTDELTVLRYRIPHGAILSTSMMITIFYQLEFIPLEIPRASTILDIKLKLAGILQISLVRLELDFWEETLKDELTVVDYEIPHRGVITCYKKIALYIKVEHPSNGFALMVSSKGVTVGNLKEQLSKEFGVSVTGKQLYFENKYGRSTPLWDSNYLAFYEIGEGAELFLN</sequence>